<dbReference type="Gene3D" id="3.30.160.60">
    <property type="entry name" value="Classic Zinc Finger"/>
    <property type="match status" value="3"/>
</dbReference>
<dbReference type="InterPro" id="IPR036236">
    <property type="entry name" value="Znf_C2H2_sf"/>
</dbReference>
<dbReference type="PANTHER" id="PTHR23235:SF165">
    <property type="entry name" value="TRANSCRIPTION FACTOR BTD"/>
    <property type="match status" value="1"/>
</dbReference>
<keyword evidence="11" id="KW-1185">Reference proteome</keyword>
<comment type="caution">
    <text evidence="10">The sequence shown here is derived from an EMBL/GenBank/DDBJ whole genome shotgun (WGS) entry which is preliminary data.</text>
</comment>
<evidence type="ECO:0000256" key="2">
    <source>
        <dbReference type="ARBA" id="ARBA00022723"/>
    </source>
</evidence>
<evidence type="ECO:0000256" key="7">
    <source>
        <dbReference type="PROSITE-ProRule" id="PRU00042"/>
    </source>
</evidence>
<evidence type="ECO:0000256" key="6">
    <source>
        <dbReference type="ARBA" id="ARBA00023242"/>
    </source>
</evidence>
<feature type="compositionally biased region" description="Low complexity" evidence="8">
    <location>
        <begin position="1"/>
        <end position="16"/>
    </location>
</feature>
<keyword evidence="4 7" id="KW-0863">Zinc-finger</keyword>
<dbReference type="GO" id="GO:0005634">
    <property type="term" value="C:nucleus"/>
    <property type="evidence" value="ECO:0007669"/>
    <property type="project" value="UniProtKB-SubCell"/>
</dbReference>
<dbReference type="FunFam" id="3.30.160.60:FF:000018">
    <property type="entry name" value="Krueppel-like factor 15"/>
    <property type="match status" value="1"/>
</dbReference>
<feature type="region of interest" description="Disordered" evidence="8">
    <location>
        <begin position="1"/>
        <end position="22"/>
    </location>
</feature>
<feature type="compositionally biased region" description="Low complexity" evidence="8">
    <location>
        <begin position="396"/>
        <end position="413"/>
    </location>
</feature>
<protein>
    <recommendedName>
        <fullName evidence="9">C2H2-type domain-containing protein</fullName>
    </recommendedName>
</protein>
<dbReference type="PROSITE" id="PS50157">
    <property type="entry name" value="ZINC_FINGER_C2H2_2"/>
    <property type="match status" value="3"/>
</dbReference>
<dbReference type="Proteomes" id="UP001620626">
    <property type="component" value="Unassembled WGS sequence"/>
</dbReference>
<evidence type="ECO:0000256" key="5">
    <source>
        <dbReference type="ARBA" id="ARBA00022833"/>
    </source>
</evidence>
<dbReference type="SUPFAM" id="SSF57667">
    <property type="entry name" value="beta-beta-alpha zinc fingers"/>
    <property type="match status" value="2"/>
</dbReference>
<evidence type="ECO:0000313" key="10">
    <source>
        <dbReference type="EMBL" id="KAL3114620.1"/>
    </source>
</evidence>
<dbReference type="FunFam" id="3.30.160.60:FF:000100">
    <property type="entry name" value="Zinc finger 45-like"/>
    <property type="match status" value="1"/>
</dbReference>
<dbReference type="PANTHER" id="PTHR23235">
    <property type="entry name" value="KRUEPPEL-LIKE TRANSCRIPTION FACTOR"/>
    <property type="match status" value="1"/>
</dbReference>
<keyword evidence="3" id="KW-0677">Repeat</keyword>
<sequence length="584" mass="60805">MPSKSKAKANAASSSAVPTNSRAGKVMTTTAATLATAPPTISFSGAQIVTTTGGTATAHQTQKGGGIVQQQPAFQLYVPTATLPAQMVGGGAGAGVQPAQRIILIQQPASSARPVVSASGGGATSSSVGTALPFQPAITSGTAFGQQLFVLKTAGGGANVSGGQPQQQQIQFVPLVHAISAPTDAGGASVQQTPQLIQLSNASSAAQPIQLQTLDGKIITATSGAFFAPFAAATAATTTMAQPQHQQQQLLTATVAAAPSMAQQQQQQPRMTVVKMEPNGMTAAAVKQEPTNNAKAVPTAQQQKRQQQQNMAPTQPKPQQRIKLGNFSFQQDPNDPQKWIITNDSGSGTVTAASTTALAQKVGAAGVATVHQPQQQNGDGASPQPTQTVPGAGTSAALAPHQLGQAAHAQQQQHFHHSSTSPDSAGEQHQFGSKKTNGGAGAVKRIACNCPNCTGGMAKIGTDRQRQHICHICSKTYGKTSHLRAHLRGHEGNKPFCCDWPSCTKSFTRSDELQRHRRTHTGEKRFGCDHCGKRFMRSDHLTKHVRTHVGLAQRSTSTPIRAEIVGGVLQQPQKEPAEMKIEMG</sequence>
<comment type="subcellular location">
    <subcellularLocation>
        <location evidence="1">Nucleus</location>
    </subcellularLocation>
</comment>
<dbReference type="EMBL" id="JBICBT010000413">
    <property type="protein sequence ID" value="KAL3114620.1"/>
    <property type="molecule type" value="Genomic_DNA"/>
</dbReference>
<dbReference type="GO" id="GO:0008270">
    <property type="term" value="F:zinc ion binding"/>
    <property type="evidence" value="ECO:0007669"/>
    <property type="project" value="UniProtKB-KW"/>
</dbReference>
<name>A0ABD2LHB3_9BILA</name>
<feature type="domain" description="C2H2-type" evidence="9">
    <location>
        <begin position="526"/>
        <end position="553"/>
    </location>
</feature>
<evidence type="ECO:0000256" key="3">
    <source>
        <dbReference type="ARBA" id="ARBA00022737"/>
    </source>
</evidence>
<evidence type="ECO:0000256" key="4">
    <source>
        <dbReference type="ARBA" id="ARBA00022771"/>
    </source>
</evidence>
<keyword evidence="6" id="KW-0539">Nucleus</keyword>
<dbReference type="SMART" id="SM00355">
    <property type="entry name" value="ZnF_C2H2"/>
    <property type="match status" value="3"/>
</dbReference>
<proteinExistence type="predicted"/>
<organism evidence="10 11">
    <name type="scientific">Heterodera trifolii</name>
    <dbReference type="NCBI Taxonomy" id="157864"/>
    <lineage>
        <taxon>Eukaryota</taxon>
        <taxon>Metazoa</taxon>
        <taxon>Ecdysozoa</taxon>
        <taxon>Nematoda</taxon>
        <taxon>Chromadorea</taxon>
        <taxon>Rhabditida</taxon>
        <taxon>Tylenchina</taxon>
        <taxon>Tylenchomorpha</taxon>
        <taxon>Tylenchoidea</taxon>
        <taxon>Heteroderidae</taxon>
        <taxon>Heteroderinae</taxon>
        <taxon>Heterodera</taxon>
    </lineage>
</organism>
<reference evidence="10 11" key="1">
    <citation type="submission" date="2024-10" db="EMBL/GenBank/DDBJ databases">
        <authorList>
            <person name="Kim D."/>
        </authorList>
    </citation>
    <scope>NUCLEOTIDE SEQUENCE [LARGE SCALE GENOMIC DNA]</scope>
    <source>
        <strain evidence="10">BH-2024</strain>
    </source>
</reference>
<dbReference type="Pfam" id="PF00096">
    <property type="entry name" value="zf-C2H2"/>
    <property type="match status" value="2"/>
</dbReference>
<evidence type="ECO:0000256" key="1">
    <source>
        <dbReference type="ARBA" id="ARBA00004123"/>
    </source>
</evidence>
<keyword evidence="2" id="KW-0479">Metal-binding</keyword>
<evidence type="ECO:0000313" key="11">
    <source>
        <dbReference type="Proteomes" id="UP001620626"/>
    </source>
</evidence>
<feature type="domain" description="C2H2-type" evidence="9">
    <location>
        <begin position="496"/>
        <end position="525"/>
    </location>
</feature>
<feature type="region of interest" description="Disordered" evidence="8">
    <location>
        <begin position="286"/>
        <end position="319"/>
    </location>
</feature>
<feature type="region of interest" description="Disordered" evidence="8">
    <location>
        <begin position="372"/>
        <end position="439"/>
    </location>
</feature>
<accession>A0ABD2LHB3</accession>
<dbReference type="InterPro" id="IPR013087">
    <property type="entry name" value="Znf_C2H2_type"/>
</dbReference>
<feature type="compositionally biased region" description="Polar residues" evidence="8">
    <location>
        <begin position="372"/>
        <end position="389"/>
    </location>
</feature>
<keyword evidence="5" id="KW-0862">Zinc</keyword>
<evidence type="ECO:0000259" key="9">
    <source>
        <dbReference type="PROSITE" id="PS50157"/>
    </source>
</evidence>
<dbReference type="AlphaFoldDB" id="A0ABD2LHB3"/>
<feature type="domain" description="C2H2-type" evidence="9">
    <location>
        <begin position="468"/>
        <end position="495"/>
    </location>
</feature>
<evidence type="ECO:0000256" key="8">
    <source>
        <dbReference type="SAM" id="MobiDB-lite"/>
    </source>
</evidence>
<gene>
    <name evidence="10" type="ORF">niasHT_014427</name>
</gene>
<dbReference type="PROSITE" id="PS00028">
    <property type="entry name" value="ZINC_FINGER_C2H2_1"/>
    <property type="match status" value="3"/>
</dbReference>